<dbReference type="PANTHER" id="PTHR46401:SF2">
    <property type="entry name" value="GLYCOSYLTRANSFERASE WBBK-RELATED"/>
    <property type="match status" value="1"/>
</dbReference>
<protein>
    <submittedName>
        <fullName evidence="3">Glycosyltransferase involved in cell wall bisynthesis</fullName>
    </submittedName>
</protein>
<dbReference type="InterPro" id="IPR001296">
    <property type="entry name" value="Glyco_trans_1"/>
</dbReference>
<dbReference type="RefSeq" id="WP_174626280.1">
    <property type="nucleotide sequence ID" value="NZ_CADCXN010000069.1"/>
</dbReference>
<evidence type="ECO:0000313" key="3">
    <source>
        <dbReference type="EMBL" id="CAA9891417.1"/>
    </source>
</evidence>
<dbReference type="PANTHER" id="PTHR46401">
    <property type="entry name" value="GLYCOSYLTRANSFERASE WBBK-RELATED"/>
    <property type="match status" value="1"/>
</dbReference>
<dbReference type="GO" id="GO:0016757">
    <property type="term" value="F:glycosyltransferase activity"/>
    <property type="evidence" value="ECO:0007669"/>
    <property type="project" value="InterPro"/>
</dbReference>
<feature type="domain" description="Glycosyl transferase family 1" evidence="2">
    <location>
        <begin position="190"/>
        <end position="335"/>
    </location>
</feature>
<name>A0A8S0WQF8_9GAMM</name>
<dbReference type="Gene3D" id="3.40.50.2000">
    <property type="entry name" value="Glycogen Phosphorylase B"/>
    <property type="match status" value="2"/>
</dbReference>
<dbReference type="CDD" id="cd03809">
    <property type="entry name" value="GT4_MtfB-like"/>
    <property type="match status" value="1"/>
</dbReference>
<gene>
    <name evidence="3" type="ORF">METHB2_40117</name>
</gene>
<dbReference type="GO" id="GO:0009103">
    <property type="term" value="P:lipopolysaccharide biosynthetic process"/>
    <property type="evidence" value="ECO:0007669"/>
    <property type="project" value="TreeGrafter"/>
</dbReference>
<dbReference type="Pfam" id="PF00534">
    <property type="entry name" value="Glycos_transf_1"/>
    <property type="match status" value="1"/>
</dbReference>
<keyword evidence="1" id="KW-0808">Transferase</keyword>
<reference evidence="3 4" key="1">
    <citation type="submission" date="2020-02" db="EMBL/GenBank/DDBJ databases">
        <authorList>
            <person name="Hogendoorn C."/>
        </authorList>
    </citation>
    <scope>NUCLEOTIDE SEQUENCE [LARGE SCALE GENOMIC DNA]</scope>
    <source>
        <strain evidence="3">METHB21</strain>
    </source>
</reference>
<dbReference type="AlphaFoldDB" id="A0A8S0WQF8"/>
<organism evidence="3 4">
    <name type="scientific">Candidatus Methylobacter favarea</name>
    <dbReference type="NCBI Taxonomy" id="2707345"/>
    <lineage>
        <taxon>Bacteria</taxon>
        <taxon>Pseudomonadati</taxon>
        <taxon>Pseudomonadota</taxon>
        <taxon>Gammaproteobacteria</taxon>
        <taxon>Methylococcales</taxon>
        <taxon>Methylococcaceae</taxon>
        <taxon>Methylobacter</taxon>
    </lineage>
</organism>
<accession>A0A8S0WQF8</accession>
<evidence type="ECO:0000259" key="2">
    <source>
        <dbReference type="Pfam" id="PF00534"/>
    </source>
</evidence>
<evidence type="ECO:0000313" key="4">
    <source>
        <dbReference type="Proteomes" id="UP000494216"/>
    </source>
</evidence>
<evidence type="ECO:0000256" key="1">
    <source>
        <dbReference type="ARBA" id="ARBA00022679"/>
    </source>
</evidence>
<keyword evidence="4" id="KW-1185">Reference proteome</keyword>
<proteinExistence type="predicted"/>
<dbReference type="Proteomes" id="UP000494216">
    <property type="component" value="Unassembled WGS sequence"/>
</dbReference>
<dbReference type="EMBL" id="CADCXN010000069">
    <property type="protein sequence ID" value="CAA9891417.1"/>
    <property type="molecule type" value="Genomic_DNA"/>
</dbReference>
<sequence length="370" mass="40683">MITINGRFFSRRPTGVDRFAFEVISSINDLIEANDPAVRGLSFRIMLPPGVTPEQEFLHIPRETVGRNHGQLWEQWDLPRALPPESLLLSLCNTAPVLSCQQVVVIHDAATVKMPKAFSLAFRLWYRILMPLLGRVSRKVLTVSRFSRQEIVSAFGVPQDKISVIVEGGEHILRIAPDMAAIQSFGLSIRPYVLVVSSMAAHKNFRLVLEAISRLGNPPFDIAIAGGANSRVFGVAGRMDCQRVKWLGYVSDSELRSLYESAMCFVFPSLYEGFGIPPLEAMNCGCPVLASRAASIPEICGDAALYFDAYNANELAALLMRVADDPALRAELAIKGHARAAQFSWASAARQILASLSEVSLTKFVRLGDH</sequence>
<dbReference type="SUPFAM" id="SSF53756">
    <property type="entry name" value="UDP-Glycosyltransferase/glycogen phosphorylase"/>
    <property type="match status" value="1"/>
</dbReference>
<comment type="caution">
    <text evidence="3">The sequence shown here is derived from an EMBL/GenBank/DDBJ whole genome shotgun (WGS) entry which is preliminary data.</text>
</comment>